<keyword evidence="1" id="KW-1185">Reference proteome</keyword>
<proteinExistence type="predicted"/>
<sequence length="144" mass="15246">MMGQEKRDSVGTKVIMNCKLDTETGQHEQSSIAYFILTQLNLLETHVPEKREMALASGMAHVTQTTVAARPIVALRLAAAGKDQKVGAPTHSLNERDEGTSSSCLCSRRGRLVRAIADASRGGGLGRCGGCVEEIGGPMMACMG</sequence>
<dbReference type="AlphaFoldDB" id="A0A915CLA9"/>
<protein>
    <submittedName>
        <fullName evidence="2">Uncharacterized protein</fullName>
    </submittedName>
</protein>
<organism evidence="1 2">
    <name type="scientific">Parascaris univalens</name>
    <name type="common">Nematode worm</name>
    <dbReference type="NCBI Taxonomy" id="6257"/>
    <lineage>
        <taxon>Eukaryota</taxon>
        <taxon>Metazoa</taxon>
        <taxon>Ecdysozoa</taxon>
        <taxon>Nematoda</taxon>
        <taxon>Chromadorea</taxon>
        <taxon>Rhabditida</taxon>
        <taxon>Spirurina</taxon>
        <taxon>Ascaridomorpha</taxon>
        <taxon>Ascaridoidea</taxon>
        <taxon>Ascarididae</taxon>
        <taxon>Parascaris</taxon>
    </lineage>
</organism>
<accession>A0A915CLA9</accession>
<name>A0A915CLA9_PARUN</name>
<reference evidence="2" key="1">
    <citation type="submission" date="2022-11" db="UniProtKB">
        <authorList>
            <consortium name="WormBaseParasite"/>
        </authorList>
    </citation>
    <scope>IDENTIFICATION</scope>
</reference>
<dbReference type="Proteomes" id="UP000887569">
    <property type="component" value="Unplaced"/>
</dbReference>
<dbReference type="WBParaSite" id="PgR299_g002_t01">
    <property type="protein sequence ID" value="PgR299_g002_t01"/>
    <property type="gene ID" value="PgR299_g002"/>
</dbReference>
<evidence type="ECO:0000313" key="2">
    <source>
        <dbReference type="WBParaSite" id="PgR299_g002_t01"/>
    </source>
</evidence>
<evidence type="ECO:0000313" key="1">
    <source>
        <dbReference type="Proteomes" id="UP000887569"/>
    </source>
</evidence>